<reference evidence="5 6" key="1">
    <citation type="submission" date="2019-03" db="EMBL/GenBank/DDBJ databases">
        <title>Genomic Encyclopedia of Type Strains, Phase IV (KMG-IV): sequencing the most valuable type-strain genomes for metagenomic binning, comparative biology and taxonomic classification.</title>
        <authorList>
            <person name="Goeker M."/>
        </authorList>
    </citation>
    <scope>NUCLEOTIDE SEQUENCE [LARGE SCALE GENOMIC DNA]</scope>
    <source>
        <strain evidence="5 6">DSM 103923</strain>
    </source>
</reference>
<keyword evidence="6" id="KW-1185">Reference proteome</keyword>
<proteinExistence type="inferred from homology"/>
<dbReference type="RefSeq" id="WP_126462998.1">
    <property type="nucleotide sequence ID" value="NZ_AP018721.1"/>
</dbReference>
<dbReference type="SUPFAM" id="SSF52402">
    <property type="entry name" value="Adenine nucleotide alpha hydrolases-like"/>
    <property type="match status" value="2"/>
</dbReference>
<accession>A0A4R3JS60</accession>
<dbReference type="AlphaFoldDB" id="A0A4R3JS60"/>
<comment type="caution">
    <text evidence="5">The sequence shown here is derived from an EMBL/GenBank/DDBJ whole genome shotgun (WGS) entry which is preliminary data.</text>
</comment>
<gene>
    <name evidence="5" type="ORF">EDC61_11812</name>
</gene>
<sequence length="296" mass="31858">MKPLKRILAATDLSGPARHAVDRAYRIAGATSAELTLMHVVNQGGLDALRQALGGQTAVVEQRILDEAREALTRLASELGRVPAIQTNTRLATGTVLAAILDQADAQDADLLVVGSRGESFLRHLLLGATAERLLRRTRRPVLVVKQTPHEAYRRVLVPVDFSPWSAAAVHLAQSVAPGAELVLLHAYEAPFEGKLRYAGVDEATIVLYQDTMQRDAQMRMQALISELALAPGVARIDVRHGDASQIILEQEQLTDCDLIVMGKHGAGMVEELLLGSVTKHILAESTGDVLVSTLG</sequence>
<dbReference type="PANTHER" id="PTHR46268">
    <property type="entry name" value="STRESS RESPONSE PROTEIN NHAX"/>
    <property type="match status" value="1"/>
</dbReference>
<dbReference type="EMBL" id="SLZY01000018">
    <property type="protein sequence ID" value="TCS69998.1"/>
    <property type="molecule type" value="Genomic_DNA"/>
</dbReference>
<name>A0A4R3JS60_9PROT</name>
<dbReference type="PRINTS" id="PR01438">
    <property type="entry name" value="UNVRSLSTRESS"/>
</dbReference>
<evidence type="ECO:0000256" key="2">
    <source>
        <dbReference type="ARBA" id="ARBA00022741"/>
    </source>
</evidence>
<dbReference type="CDD" id="cd00293">
    <property type="entry name" value="USP-like"/>
    <property type="match status" value="2"/>
</dbReference>
<evidence type="ECO:0000256" key="1">
    <source>
        <dbReference type="ARBA" id="ARBA00008791"/>
    </source>
</evidence>
<dbReference type="GO" id="GO:0005524">
    <property type="term" value="F:ATP binding"/>
    <property type="evidence" value="ECO:0007669"/>
    <property type="project" value="UniProtKB-KW"/>
</dbReference>
<protein>
    <submittedName>
        <fullName evidence="5">Nucleotide-binding universal stress UspA family protein</fullName>
    </submittedName>
</protein>
<dbReference type="Pfam" id="PF00582">
    <property type="entry name" value="Usp"/>
    <property type="match status" value="2"/>
</dbReference>
<organism evidence="5 6">
    <name type="scientific">Sulfuritortus calidifontis</name>
    <dbReference type="NCBI Taxonomy" id="1914471"/>
    <lineage>
        <taxon>Bacteria</taxon>
        <taxon>Pseudomonadati</taxon>
        <taxon>Pseudomonadota</taxon>
        <taxon>Betaproteobacteria</taxon>
        <taxon>Nitrosomonadales</taxon>
        <taxon>Thiobacillaceae</taxon>
        <taxon>Sulfuritortus</taxon>
    </lineage>
</organism>
<evidence type="ECO:0000313" key="6">
    <source>
        <dbReference type="Proteomes" id="UP000295135"/>
    </source>
</evidence>
<dbReference type="InterPro" id="IPR006016">
    <property type="entry name" value="UspA"/>
</dbReference>
<evidence type="ECO:0000256" key="3">
    <source>
        <dbReference type="ARBA" id="ARBA00022840"/>
    </source>
</evidence>
<feature type="domain" description="UspA" evidence="4">
    <location>
        <begin position="5"/>
        <end position="146"/>
    </location>
</feature>
<comment type="similarity">
    <text evidence="1">Belongs to the universal stress protein A family.</text>
</comment>
<dbReference type="OrthoDB" id="9792500at2"/>
<evidence type="ECO:0000259" key="4">
    <source>
        <dbReference type="Pfam" id="PF00582"/>
    </source>
</evidence>
<keyword evidence="3" id="KW-0067">ATP-binding</keyword>
<dbReference type="PANTHER" id="PTHR46268:SF27">
    <property type="entry name" value="UNIVERSAL STRESS PROTEIN RV2623"/>
    <property type="match status" value="1"/>
</dbReference>
<dbReference type="Proteomes" id="UP000295135">
    <property type="component" value="Unassembled WGS sequence"/>
</dbReference>
<dbReference type="Gene3D" id="3.40.50.620">
    <property type="entry name" value="HUPs"/>
    <property type="match status" value="2"/>
</dbReference>
<keyword evidence="2" id="KW-0547">Nucleotide-binding</keyword>
<feature type="domain" description="UspA" evidence="4">
    <location>
        <begin position="153"/>
        <end position="292"/>
    </location>
</feature>
<dbReference type="InterPro" id="IPR006015">
    <property type="entry name" value="Universal_stress_UspA"/>
</dbReference>
<dbReference type="InterPro" id="IPR014729">
    <property type="entry name" value="Rossmann-like_a/b/a_fold"/>
</dbReference>
<evidence type="ECO:0000313" key="5">
    <source>
        <dbReference type="EMBL" id="TCS69998.1"/>
    </source>
</evidence>